<dbReference type="InterPro" id="IPR006675">
    <property type="entry name" value="HDIG_dom"/>
</dbReference>
<dbReference type="AlphaFoldDB" id="A0A0G0LTE5"/>
<protein>
    <submittedName>
        <fullName evidence="12">Metal dependent phosphohydrolase</fullName>
    </submittedName>
</protein>
<evidence type="ECO:0000259" key="11">
    <source>
        <dbReference type="Pfam" id="PF01966"/>
    </source>
</evidence>
<dbReference type="GO" id="GO:0008033">
    <property type="term" value="P:tRNA processing"/>
    <property type="evidence" value="ECO:0007669"/>
    <property type="project" value="UniProtKB-KW"/>
</dbReference>
<dbReference type="InterPro" id="IPR050124">
    <property type="entry name" value="tRNA_CCA-adding_enzyme"/>
</dbReference>
<keyword evidence="1 9" id="KW-0808">Transferase</keyword>
<dbReference type="InterPro" id="IPR002646">
    <property type="entry name" value="PolA_pol_head_dom"/>
</dbReference>
<feature type="domain" description="Poly A polymerase head" evidence="10">
    <location>
        <begin position="49"/>
        <end position="181"/>
    </location>
</feature>
<dbReference type="PATRIC" id="fig|1618345.3.peg.191"/>
<comment type="caution">
    <text evidence="12">The sequence shown here is derived from an EMBL/GenBank/DDBJ whole genome shotgun (WGS) entry which is preliminary data.</text>
</comment>
<dbReference type="STRING" id="1618345.UT18_C0003G0062"/>
<gene>
    <name evidence="12" type="ORF">UT18_C0003G0062</name>
</gene>
<reference evidence="12 13" key="1">
    <citation type="journal article" date="2015" name="Nature">
        <title>rRNA introns, odd ribosomes, and small enigmatic genomes across a large radiation of phyla.</title>
        <authorList>
            <person name="Brown C.T."/>
            <person name="Hug L.A."/>
            <person name="Thomas B.C."/>
            <person name="Sharon I."/>
            <person name="Castelle C.J."/>
            <person name="Singh A."/>
            <person name="Wilkins M.J."/>
            <person name="Williams K.H."/>
            <person name="Banfield J.F."/>
        </authorList>
    </citation>
    <scope>NUCLEOTIDE SEQUENCE [LARGE SCALE GENOMIC DNA]</scope>
</reference>
<keyword evidence="8 9" id="KW-0694">RNA-binding</keyword>
<feature type="domain" description="HD" evidence="11">
    <location>
        <begin position="298"/>
        <end position="419"/>
    </location>
</feature>
<dbReference type="Pfam" id="PF01743">
    <property type="entry name" value="PolyA_pol"/>
    <property type="match status" value="1"/>
</dbReference>
<keyword evidence="6" id="KW-0067">ATP-binding</keyword>
<evidence type="ECO:0000256" key="4">
    <source>
        <dbReference type="ARBA" id="ARBA00022723"/>
    </source>
</evidence>
<dbReference type="PANTHER" id="PTHR47545:SF1">
    <property type="entry name" value="MULTIFUNCTIONAL CCA PROTEIN"/>
    <property type="match status" value="1"/>
</dbReference>
<evidence type="ECO:0000256" key="2">
    <source>
        <dbReference type="ARBA" id="ARBA00022694"/>
    </source>
</evidence>
<dbReference type="SUPFAM" id="SSF81301">
    <property type="entry name" value="Nucleotidyltransferase"/>
    <property type="match status" value="1"/>
</dbReference>
<dbReference type="GO" id="GO:0003723">
    <property type="term" value="F:RNA binding"/>
    <property type="evidence" value="ECO:0007669"/>
    <property type="project" value="UniProtKB-KW"/>
</dbReference>
<evidence type="ECO:0000256" key="7">
    <source>
        <dbReference type="ARBA" id="ARBA00022842"/>
    </source>
</evidence>
<dbReference type="Gene3D" id="3.30.460.10">
    <property type="entry name" value="Beta Polymerase, domain 2"/>
    <property type="match status" value="1"/>
</dbReference>
<keyword evidence="7" id="KW-0460">Magnesium</keyword>
<keyword evidence="3" id="KW-0548">Nucleotidyltransferase</keyword>
<dbReference type="GO" id="GO:0016787">
    <property type="term" value="F:hydrolase activity"/>
    <property type="evidence" value="ECO:0007669"/>
    <property type="project" value="UniProtKB-KW"/>
</dbReference>
<dbReference type="SUPFAM" id="SSF81891">
    <property type="entry name" value="Poly A polymerase C-terminal region-like"/>
    <property type="match status" value="1"/>
</dbReference>
<dbReference type="PANTHER" id="PTHR47545">
    <property type="entry name" value="MULTIFUNCTIONAL CCA PROTEIN"/>
    <property type="match status" value="1"/>
</dbReference>
<keyword evidence="5" id="KW-0547">Nucleotide-binding</keyword>
<name>A0A0G0LTE5_UNCC2</name>
<evidence type="ECO:0000256" key="6">
    <source>
        <dbReference type="ARBA" id="ARBA00022840"/>
    </source>
</evidence>
<dbReference type="CDD" id="cd00077">
    <property type="entry name" value="HDc"/>
    <property type="match status" value="1"/>
</dbReference>
<dbReference type="NCBIfam" id="TIGR00277">
    <property type="entry name" value="HDIG"/>
    <property type="match status" value="1"/>
</dbReference>
<evidence type="ECO:0000256" key="9">
    <source>
        <dbReference type="RuleBase" id="RU003953"/>
    </source>
</evidence>
<evidence type="ECO:0000256" key="8">
    <source>
        <dbReference type="ARBA" id="ARBA00022884"/>
    </source>
</evidence>
<dbReference type="Proteomes" id="UP000034207">
    <property type="component" value="Unassembled WGS sequence"/>
</dbReference>
<dbReference type="EMBL" id="LBVV01000003">
    <property type="protein sequence ID" value="KKQ95203.1"/>
    <property type="molecule type" value="Genomic_DNA"/>
</dbReference>
<dbReference type="Gene3D" id="1.10.3090.10">
    <property type="entry name" value="cca-adding enzyme, domain 2"/>
    <property type="match status" value="1"/>
</dbReference>
<comment type="similarity">
    <text evidence="9">Belongs to the tRNA nucleotidyltransferase/poly(A) polymerase family.</text>
</comment>
<evidence type="ECO:0000259" key="10">
    <source>
        <dbReference type="Pfam" id="PF01743"/>
    </source>
</evidence>
<evidence type="ECO:0000313" key="13">
    <source>
        <dbReference type="Proteomes" id="UP000034207"/>
    </source>
</evidence>
<evidence type="ECO:0000313" key="12">
    <source>
        <dbReference type="EMBL" id="KKQ95203.1"/>
    </source>
</evidence>
<dbReference type="InterPro" id="IPR043519">
    <property type="entry name" value="NT_sf"/>
</dbReference>
<evidence type="ECO:0000256" key="5">
    <source>
        <dbReference type="ARBA" id="ARBA00022741"/>
    </source>
</evidence>
<keyword evidence="2" id="KW-0819">tRNA processing</keyword>
<dbReference type="GO" id="GO:0016779">
    <property type="term" value="F:nucleotidyltransferase activity"/>
    <property type="evidence" value="ECO:0007669"/>
    <property type="project" value="UniProtKB-KW"/>
</dbReference>
<keyword evidence="12" id="KW-0378">Hydrolase</keyword>
<dbReference type="InterPro" id="IPR003607">
    <property type="entry name" value="HD/PDEase_dom"/>
</dbReference>
<dbReference type="GO" id="GO:0005524">
    <property type="term" value="F:ATP binding"/>
    <property type="evidence" value="ECO:0007669"/>
    <property type="project" value="UniProtKB-KW"/>
</dbReference>
<evidence type="ECO:0000256" key="3">
    <source>
        <dbReference type="ARBA" id="ARBA00022695"/>
    </source>
</evidence>
<proteinExistence type="inferred from homology"/>
<accession>A0A0G0LTE5</accession>
<sequence>MEKGNNNFGSTEGGYNSGIEKVAEKFKSDPDLAFVQNILDAYPESRIAMVGGAVRDGLLDIENKDHDLIIEGVNKNSLEVILGGLGKVDLIEGRNFGVYKFRPKIRDELSKDIIYIALPRTEVYMERARQKHAEVSHENVSIEDDFSRRDFTINAIGMDLRKGNLIDPLGGYKDLKKGIIRAVGSADERFLEDPSRMLRAIRFASQLNFEIEENTFNSIKTNREEILKKFTNEKGLKVERVPWEKIGEELYKSLIFNPLKTIELMDKAHVLNAILPEIQNLKGVEQPKIYHSEGDVFKHTMMLLKKLWDLKESDQYENLFKEAVPQLNIAGLFHDIGKPATKSFDGERIRFNGHDKISVEMFHQLADRLKWDNGKDNASWLIKKHMRMISFSEMGLRKQKQLARDPRFPSLILLTLADTMSSFRPDGTTDTAFLSTALEILDLVRKETAEGKHLEIVNGNEVIDIIQSEGINYRPEEHGWVIGQIKTAVNEAYDRAEIHSKEEAEEKVKEMLKRLHMVIIKKPLLFGAFFKTY</sequence>
<evidence type="ECO:0000256" key="1">
    <source>
        <dbReference type="ARBA" id="ARBA00022679"/>
    </source>
</evidence>
<dbReference type="Pfam" id="PF01966">
    <property type="entry name" value="HD"/>
    <property type="match status" value="1"/>
</dbReference>
<keyword evidence="4" id="KW-0479">Metal-binding</keyword>
<organism evidence="12 13">
    <name type="scientific">candidate division CPR2 bacterium GW2011_GWC2_39_10</name>
    <dbReference type="NCBI Taxonomy" id="1618345"/>
    <lineage>
        <taxon>Bacteria</taxon>
        <taxon>Bacteria division CPR2</taxon>
    </lineage>
</organism>
<dbReference type="GO" id="GO:0046872">
    <property type="term" value="F:metal ion binding"/>
    <property type="evidence" value="ECO:0007669"/>
    <property type="project" value="UniProtKB-KW"/>
</dbReference>
<dbReference type="InterPro" id="IPR006674">
    <property type="entry name" value="HD_domain"/>
</dbReference>